<dbReference type="Proteomes" id="UP000824120">
    <property type="component" value="Chromosome 12"/>
</dbReference>
<feature type="compositionally biased region" description="Low complexity" evidence="1">
    <location>
        <begin position="87"/>
        <end position="106"/>
    </location>
</feature>
<reference evidence="2 3" key="1">
    <citation type="submission" date="2020-09" db="EMBL/GenBank/DDBJ databases">
        <title>De no assembly of potato wild relative species, Solanum commersonii.</title>
        <authorList>
            <person name="Cho K."/>
        </authorList>
    </citation>
    <scope>NUCLEOTIDE SEQUENCE [LARGE SCALE GENOMIC DNA]</scope>
    <source>
        <strain evidence="2">LZ3.2</strain>
        <tissue evidence="2">Leaf</tissue>
    </source>
</reference>
<evidence type="ECO:0000313" key="3">
    <source>
        <dbReference type="Proteomes" id="UP000824120"/>
    </source>
</evidence>
<gene>
    <name evidence="2" type="ORF">H5410_062219</name>
</gene>
<sequence length="299" mass="32000">MVMRAKQCQTSLPFPVLITELYMQAWVPGDEKKDVEVIHTSSTDIQRIEAKYLKDEAEKKKASPVDTSSIVDTNTLPTEVPLPTPAPGSSGTSSVAPSNSPSFSAAPLPPKSATVVVAASRPPLTQATLLRMRQVAHSVDRHVARLEASILGMIQTPLVDVVTPLSTTIDPLPVRIAMYECGQGATEEVMAQKGVIPVLRRDADQLKSTDISMIFRMMEIPDATDPEFEAETNEPRLEVAEEASYEGLTETEEAMVDAVVQTPLAAPSGFTTVDVTPGTEAQDQSDAPGTEAQTDGATV</sequence>
<evidence type="ECO:0008006" key="4">
    <source>
        <dbReference type="Google" id="ProtNLM"/>
    </source>
</evidence>
<proteinExistence type="predicted"/>
<accession>A0A9J5WA82</accession>
<protein>
    <recommendedName>
        <fullName evidence="4">Polyprotein protein</fullName>
    </recommendedName>
</protein>
<feature type="region of interest" description="Disordered" evidence="1">
    <location>
        <begin position="268"/>
        <end position="299"/>
    </location>
</feature>
<dbReference type="AlphaFoldDB" id="A0A9J5WA82"/>
<name>A0A9J5WA82_SOLCO</name>
<dbReference type="PANTHER" id="PTHR33180">
    <property type="entry name" value="PHOTOSYSTEM II CP43 REACTION CENTER PROTEIN"/>
    <property type="match status" value="1"/>
</dbReference>
<dbReference type="PANTHER" id="PTHR33180:SF31">
    <property type="entry name" value="POLYPROTEIN PROTEIN"/>
    <property type="match status" value="1"/>
</dbReference>
<comment type="caution">
    <text evidence="2">The sequence shown here is derived from an EMBL/GenBank/DDBJ whole genome shotgun (WGS) entry which is preliminary data.</text>
</comment>
<feature type="region of interest" description="Disordered" evidence="1">
    <location>
        <begin position="56"/>
        <end position="107"/>
    </location>
</feature>
<feature type="compositionally biased region" description="Polar residues" evidence="1">
    <location>
        <begin position="269"/>
        <end position="299"/>
    </location>
</feature>
<evidence type="ECO:0000313" key="2">
    <source>
        <dbReference type="EMBL" id="KAG5572453.1"/>
    </source>
</evidence>
<organism evidence="2 3">
    <name type="scientific">Solanum commersonii</name>
    <name type="common">Commerson's wild potato</name>
    <name type="synonym">Commerson's nightshade</name>
    <dbReference type="NCBI Taxonomy" id="4109"/>
    <lineage>
        <taxon>Eukaryota</taxon>
        <taxon>Viridiplantae</taxon>
        <taxon>Streptophyta</taxon>
        <taxon>Embryophyta</taxon>
        <taxon>Tracheophyta</taxon>
        <taxon>Spermatophyta</taxon>
        <taxon>Magnoliopsida</taxon>
        <taxon>eudicotyledons</taxon>
        <taxon>Gunneridae</taxon>
        <taxon>Pentapetalae</taxon>
        <taxon>asterids</taxon>
        <taxon>lamiids</taxon>
        <taxon>Solanales</taxon>
        <taxon>Solanaceae</taxon>
        <taxon>Solanoideae</taxon>
        <taxon>Solaneae</taxon>
        <taxon>Solanum</taxon>
    </lineage>
</organism>
<feature type="compositionally biased region" description="Polar residues" evidence="1">
    <location>
        <begin position="65"/>
        <end position="77"/>
    </location>
</feature>
<dbReference type="EMBL" id="JACXVP010000012">
    <property type="protein sequence ID" value="KAG5572453.1"/>
    <property type="molecule type" value="Genomic_DNA"/>
</dbReference>
<keyword evidence="3" id="KW-1185">Reference proteome</keyword>
<evidence type="ECO:0000256" key="1">
    <source>
        <dbReference type="SAM" id="MobiDB-lite"/>
    </source>
</evidence>